<dbReference type="Gramene" id="TraesNOR6A03G03445620.1">
    <property type="protein sequence ID" value="TraesNOR6A03G03445620.1"/>
    <property type="gene ID" value="TraesNOR6A03G03445620"/>
</dbReference>
<dbReference type="Gramene" id="TraesSYM6A03G03354990.1">
    <property type="protein sequence ID" value="TraesSYM6A03G03354990.1"/>
    <property type="gene ID" value="TraesSYM6A03G03354990"/>
</dbReference>
<dbReference type="EnsemblPlants" id="TraesCS6A02G407700.1">
    <property type="protein sequence ID" value="TraesCS6A02G407700.1"/>
    <property type="gene ID" value="TraesCS6A02G407700"/>
</dbReference>
<dbReference type="Proteomes" id="UP000019116">
    <property type="component" value="Chromosome 6A"/>
</dbReference>
<dbReference type="Gramene" id="TraesROB_scaffold_045340_01G000200.1">
    <property type="protein sequence ID" value="TraesROB_scaffold_045340_01G000200.1"/>
    <property type="gene ID" value="TraesROB_scaffold_045340_01G000200"/>
</dbReference>
<dbReference type="Gramene" id="TraesPARA_EIv1.0_1987160.6">
    <property type="protein sequence ID" value="TraesPARA_EIv1.0_1987160.6.CDS"/>
    <property type="gene ID" value="TraesPARA_EIv1.0_1987160"/>
</dbReference>
<dbReference type="Gramene" id="TraesLAC6A03G03371800.2">
    <property type="protein sequence ID" value="TraesLAC6A03G03371800.2"/>
    <property type="gene ID" value="TraesLAC6A03G03371800"/>
</dbReference>
<reference evidence="1" key="1">
    <citation type="submission" date="2018-08" db="EMBL/GenBank/DDBJ databases">
        <authorList>
            <person name="Rossello M."/>
        </authorList>
    </citation>
    <scope>NUCLEOTIDE SEQUENCE [LARGE SCALE GENOMIC DNA]</scope>
    <source>
        <strain evidence="1">cv. Chinese Spring</strain>
    </source>
</reference>
<dbReference type="OMA" id="ENAYRDC"/>
<keyword evidence="2" id="KW-1185">Reference proteome</keyword>
<dbReference type="AlphaFoldDB" id="A0A3B6NXU7"/>
<dbReference type="Gramene" id="TraesNOR6A03G03445620.2">
    <property type="protein sequence ID" value="TraesNOR6A03G03445620.2"/>
    <property type="gene ID" value="TraesNOR6A03G03445620"/>
</dbReference>
<dbReference type="OrthoDB" id="10287724at2759"/>
<dbReference type="GeneID" id="123129111"/>
<dbReference type="Gramene" id="TraesCS6A02G407700.1">
    <property type="protein sequence ID" value="TraesCS6A02G407700.1"/>
    <property type="gene ID" value="TraesCS6A02G407700"/>
</dbReference>
<dbReference type="Gramene" id="TraesSTA6A03G03402100.1">
    <property type="protein sequence ID" value="TraesSTA6A03G03402100.1"/>
    <property type="gene ID" value="TraesSTA6A03G03402100"/>
</dbReference>
<dbReference type="Gramene" id="TraesSYM6A03G03354990.2">
    <property type="protein sequence ID" value="TraesSYM6A03G03354990.2"/>
    <property type="gene ID" value="TraesSYM6A03G03354990"/>
</dbReference>
<dbReference type="Gramene" id="TraesPARA_EIv1.0_1987160.4">
    <property type="protein sequence ID" value="TraesPARA_EIv1.0_1987160.4.CDS"/>
    <property type="gene ID" value="TraesPARA_EIv1.0_1987160"/>
</dbReference>
<dbReference type="Gramene" id="TraesNOR6A03G03445620.3">
    <property type="protein sequence ID" value="TraesNOR6A03G03445620.3"/>
    <property type="gene ID" value="TraesNOR6A03G03445620"/>
</dbReference>
<dbReference type="Gramene" id="TraesWEE_scaffold_055656_01G000200.1">
    <property type="protein sequence ID" value="TraesWEE_scaffold_055656_01G000200.1"/>
    <property type="gene ID" value="TraesWEE_scaffold_055656_01G000200"/>
</dbReference>
<dbReference type="Gramene" id="TraesLAC6A03G03371800.1">
    <property type="protein sequence ID" value="TraesLAC6A03G03371800.1"/>
    <property type="gene ID" value="TraesLAC6A03G03371800"/>
</dbReference>
<organism evidence="1">
    <name type="scientific">Triticum aestivum</name>
    <name type="common">Wheat</name>
    <dbReference type="NCBI Taxonomy" id="4565"/>
    <lineage>
        <taxon>Eukaryota</taxon>
        <taxon>Viridiplantae</taxon>
        <taxon>Streptophyta</taxon>
        <taxon>Embryophyta</taxon>
        <taxon>Tracheophyta</taxon>
        <taxon>Spermatophyta</taxon>
        <taxon>Magnoliopsida</taxon>
        <taxon>Liliopsida</taxon>
        <taxon>Poales</taxon>
        <taxon>Poaceae</taxon>
        <taxon>BOP clade</taxon>
        <taxon>Pooideae</taxon>
        <taxon>Triticodae</taxon>
        <taxon>Triticeae</taxon>
        <taxon>Triticinae</taxon>
        <taxon>Triticum</taxon>
    </lineage>
</organism>
<dbReference type="Gramene" id="TraesPARA_EIv1.0_1987160.2">
    <property type="protein sequence ID" value="TraesPARA_EIv1.0_1987160.2.CDS"/>
    <property type="gene ID" value="TraesPARA_EIv1.0_1987160"/>
</dbReference>
<dbReference type="Gramene" id="TraesARI6A03G03371990.1">
    <property type="protein sequence ID" value="TraesARI6A03G03371990.1"/>
    <property type="gene ID" value="TraesARI6A03G03371990"/>
</dbReference>
<dbReference type="Gramene" id="TraesCS6A03G1019400.1">
    <property type="protein sequence ID" value="TraesCS6A03G1019400.1.CDS"/>
    <property type="gene ID" value="TraesCS6A03G1019400"/>
</dbReference>
<dbReference type="Gramene" id="TraesMAC6A03G03410620.2">
    <property type="protein sequence ID" value="TraesMAC6A03G03410620.2"/>
    <property type="gene ID" value="TraesMAC6A03G03410620"/>
</dbReference>
<name>A0A3B6NXU7_WHEAT</name>
<dbReference type="RefSeq" id="XP_044405212.1">
    <property type="nucleotide sequence ID" value="XM_044549277.1"/>
</dbReference>
<dbReference type="Gramene" id="TraesSTA6A03G03402100.4">
    <property type="protein sequence ID" value="TraesSTA6A03G03402100.4"/>
    <property type="gene ID" value="TraesSTA6A03G03402100"/>
</dbReference>
<evidence type="ECO:0000313" key="2">
    <source>
        <dbReference type="Proteomes" id="UP000019116"/>
    </source>
</evidence>
<dbReference type="Gramene" id="TraesARI6A03G03371990.2">
    <property type="protein sequence ID" value="TraesARI6A03G03371990.2"/>
    <property type="gene ID" value="TraesARI6A03G03371990"/>
</dbReference>
<dbReference type="Gramene" id="TraesMAC6A03G03410620.1">
    <property type="protein sequence ID" value="TraesMAC6A03G03410620.1"/>
    <property type="gene ID" value="TraesMAC6A03G03410620"/>
</dbReference>
<evidence type="ECO:0000313" key="1">
    <source>
        <dbReference type="EnsemblPlants" id="TraesCS6A02G407700.1"/>
    </source>
</evidence>
<reference evidence="1" key="2">
    <citation type="submission" date="2018-10" db="UniProtKB">
        <authorList>
            <consortium name="EnsemblPlants"/>
        </authorList>
    </citation>
    <scope>IDENTIFICATION</scope>
</reference>
<dbReference type="Gramene" id="TraesMAC6A03G03410620.3">
    <property type="protein sequence ID" value="TraesMAC6A03G03410620.3"/>
    <property type="gene ID" value="TraesMAC6A03G03410620"/>
</dbReference>
<dbReference type="Gramene" id="TraesRN6A0101007800.1">
    <property type="protein sequence ID" value="TraesRN6A0101007800.1"/>
    <property type="gene ID" value="TraesRN6A0101007800"/>
</dbReference>
<proteinExistence type="predicted"/>
<sequence length="222" mass="24522">MVRPLEVRFVPLSGFAPGGDPPQGPRAKKVSKAAPVFEVPGLWTPDVPLENAYRDCINMTVVYLDLHLPRKMKPKLSLRETFYMIYGGNTIKELAELVCGRLNLEVGHPMKFTIDGTLLPEDCVLSSVYNKYIWDGSILTLCCCVDNVKKIFNVDLSVKVPVIPPVHVIEDEVPLPTLRICSVRDARRASMMSKVGTYSLKDGAPAVLVHGTYGEGGSLVFY</sequence>
<dbReference type="Gramene" id="TraesSTA6A03G03402100.2">
    <property type="protein sequence ID" value="TraesSTA6A03G03402100.2"/>
    <property type="gene ID" value="TraesSTA6A03G03402100"/>
</dbReference>
<dbReference type="Gramene" id="TraesPARA_EIv1.0_1987160.1">
    <property type="protein sequence ID" value="TraesPARA_EIv1.0_1987160.1.CDS"/>
    <property type="gene ID" value="TraesPARA_EIv1.0_1987160"/>
</dbReference>
<protein>
    <submittedName>
        <fullName evidence="1">Uncharacterized protein</fullName>
    </submittedName>
</protein>
<gene>
    <name evidence="1" type="primary">LOC123129111</name>
</gene>
<accession>A0A3B6NXU7</accession>
<dbReference type="Gramene" id="TraesSTA6A03G03402100.3">
    <property type="protein sequence ID" value="TraesSTA6A03G03402100.3"/>
    <property type="gene ID" value="TraesSTA6A03G03402100"/>
</dbReference>
<dbReference type="Gramene" id="TraesCLE_scaffold_035741_01G000300.1">
    <property type="protein sequence ID" value="TraesCLE_scaffold_035741_01G000300.1"/>
    <property type="gene ID" value="TraesCLE_scaffold_035741_01G000300"/>
</dbReference>
<dbReference type="Gramene" id="TraesCAD_scaffold_046612_01G000300.1">
    <property type="protein sequence ID" value="TraesCAD_scaffold_046612_01G000300.1"/>
    <property type="gene ID" value="TraesCAD_scaffold_046612_01G000300"/>
</dbReference>